<dbReference type="InParanoid" id="K3ZYW9"/>
<dbReference type="EnsemblPlants" id="KQL26512">
    <property type="protein sequence ID" value="KQL26512"/>
    <property type="gene ID" value="SETIT_031801mg"/>
</dbReference>
<dbReference type="EMBL" id="AGNK02001325">
    <property type="status" value="NOT_ANNOTATED_CDS"/>
    <property type="molecule type" value="Genomic_DNA"/>
</dbReference>
<reference evidence="1" key="2">
    <citation type="submission" date="2018-08" db="UniProtKB">
        <authorList>
            <consortium name="EnsemblPlants"/>
        </authorList>
    </citation>
    <scope>IDENTIFICATION</scope>
    <source>
        <strain evidence="1">Yugu1</strain>
    </source>
</reference>
<keyword evidence="2" id="KW-1185">Reference proteome</keyword>
<name>K3ZYW9_SETIT</name>
<dbReference type="STRING" id="4555.K3ZYW9"/>
<dbReference type="Proteomes" id="UP000004995">
    <property type="component" value="Unassembled WGS sequence"/>
</dbReference>
<organism evidence="1 2">
    <name type="scientific">Setaria italica</name>
    <name type="common">Foxtail millet</name>
    <name type="synonym">Panicum italicum</name>
    <dbReference type="NCBI Taxonomy" id="4555"/>
    <lineage>
        <taxon>Eukaryota</taxon>
        <taxon>Viridiplantae</taxon>
        <taxon>Streptophyta</taxon>
        <taxon>Embryophyta</taxon>
        <taxon>Tracheophyta</taxon>
        <taxon>Spermatophyta</taxon>
        <taxon>Magnoliopsida</taxon>
        <taxon>Liliopsida</taxon>
        <taxon>Poales</taxon>
        <taxon>Poaceae</taxon>
        <taxon>PACMAD clade</taxon>
        <taxon>Panicoideae</taxon>
        <taxon>Panicodae</taxon>
        <taxon>Paniceae</taxon>
        <taxon>Cenchrinae</taxon>
        <taxon>Setaria</taxon>
    </lineage>
</organism>
<dbReference type="Gramene" id="KQL26512">
    <property type="protein sequence ID" value="KQL26512"/>
    <property type="gene ID" value="SETIT_031801mg"/>
</dbReference>
<evidence type="ECO:0000313" key="2">
    <source>
        <dbReference type="Proteomes" id="UP000004995"/>
    </source>
</evidence>
<evidence type="ECO:0000313" key="1">
    <source>
        <dbReference type="EnsemblPlants" id="KQL26512"/>
    </source>
</evidence>
<dbReference type="HOGENOM" id="CLU_2965312_0_0_1"/>
<reference evidence="2" key="1">
    <citation type="journal article" date="2012" name="Nat. Biotechnol.">
        <title>Reference genome sequence of the model plant Setaria.</title>
        <authorList>
            <person name="Bennetzen J.L."/>
            <person name="Schmutz J."/>
            <person name="Wang H."/>
            <person name="Percifield R."/>
            <person name="Hawkins J."/>
            <person name="Pontaroli A.C."/>
            <person name="Estep M."/>
            <person name="Feng L."/>
            <person name="Vaughn J.N."/>
            <person name="Grimwood J."/>
            <person name="Jenkins J."/>
            <person name="Barry K."/>
            <person name="Lindquist E."/>
            <person name="Hellsten U."/>
            <person name="Deshpande S."/>
            <person name="Wang X."/>
            <person name="Wu X."/>
            <person name="Mitros T."/>
            <person name="Triplett J."/>
            <person name="Yang X."/>
            <person name="Ye C.Y."/>
            <person name="Mauro-Herrera M."/>
            <person name="Wang L."/>
            <person name="Li P."/>
            <person name="Sharma M."/>
            <person name="Sharma R."/>
            <person name="Ronald P.C."/>
            <person name="Panaud O."/>
            <person name="Kellogg E.A."/>
            <person name="Brutnell T.P."/>
            <person name="Doust A.N."/>
            <person name="Tuskan G.A."/>
            <person name="Rokhsar D."/>
            <person name="Devos K.M."/>
        </authorList>
    </citation>
    <scope>NUCLEOTIDE SEQUENCE [LARGE SCALE GENOMIC DNA]</scope>
    <source>
        <strain evidence="2">cv. Yugu1</strain>
    </source>
</reference>
<dbReference type="AlphaFoldDB" id="K3ZYW9"/>
<sequence>MFAASVQLLMLEMLNACRQIDEYTHLIASIKAQIKLVCEGIRELLQLPSEKELSPRNTW</sequence>
<proteinExistence type="predicted"/>
<accession>K3ZYW9</accession>
<dbReference type="eggNOG" id="ENOG502SZQX">
    <property type="taxonomic scope" value="Eukaryota"/>
</dbReference>
<protein>
    <submittedName>
        <fullName evidence="1">Uncharacterized protein</fullName>
    </submittedName>
</protein>